<evidence type="ECO:0000313" key="2">
    <source>
        <dbReference type="Proteomes" id="UP001147830"/>
    </source>
</evidence>
<reference evidence="1" key="1">
    <citation type="journal article" date="2022" name="Front. Microbiol.">
        <title>Genome-based taxonomic rearrangement of Oceanobacter-related bacteria including the description of Thalassolituus hydrocarbonoclasticus sp. nov. and Thalassolituus pacificus sp. nov. and emended description of the genus Thalassolituus.</title>
        <authorList>
            <person name="Dong C."/>
            <person name="Wei L."/>
            <person name="Wang J."/>
            <person name="Lai Q."/>
            <person name="Huang Z."/>
            <person name="Shao Z."/>
        </authorList>
    </citation>
    <scope>NUCLEOTIDE SEQUENCE</scope>
    <source>
        <strain evidence="1">59MF3M-4</strain>
    </source>
</reference>
<name>A0A9X3AFA4_9GAMM</name>
<evidence type="ECO:0000313" key="1">
    <source>
        <dbReference type="EMBL" id="MCT7357721.1"/>
    </source>
</evidence>
<organism evidence="1 2">
    <name type="scientific">Thalassolituus pacificus</name>
    <dbReference type="NCBI Taxonomy" id="2975440"/>
    <lineage>
        <taxon>Bacteria</taxon>
        <taxon>Pseudomonadati</taxon>
        <taxon>Pseudomonadota</taxon>
        <taxon>Gammaproteobacteria</taxon>
        <taxon>Oceanospirillales</taxon>
        <taxon>Oceanospirillaceae</taxon>
        <taxon>Thalassolituus</taxon>
    </lineage>
</organism>
<dbReference type="Proteomes" id="UP001147830">
    <property type="component" value="Unassembled WGS sequence"/>
</dbReference>
<sequence>MKQVKDIVSKALSRHQIRQKATPSAPQACNSAICNYADNYYGDQVCVRWSPQK</sequence>
<dbReference type="AlphaFoldDB" id="A0A9X3AFA4"/>
<dbReference type="RefSeq" id="WP_260974654.1">
    <property type="nucleotide sequence ID" value="NZ_JAOANI010000005.1"/>
</dbReference>
<comment type="caution">
    <text evidence="1">The sequence shown here is derived from an EMBL/GenBank/DDBJ whole genome shotgun (WGS) entry which is preliminary data.</text>
</comment>
<accession>A0A9X3AFA4</accession>
<gene>
    <name evidence="1" type="ORF">NYR02_01635</name>
</gene>
<dbReference type="EMBL" id="JAOANI010000005">
    <property type="protein sequence ID" value="MCT7357721.1"/>
    <property type="molecule type" value="Genomic_DNA"/>
</dbReference>
<reference evidence="1" key="2">
    <citation type="submission" date="2022-08" db="EMBL/GenBank/DDBJ databases">
        <authorList>
            <person name="Dong C."/>
        </authorList>
    </citation>
    <scope>NUCLEOTIDE SEQUENCE</scope>
    <source>
        <strain evidence="1">59MF3M-4</strain>
    </source>
</reference>
<keyword evidence="2" id="KW-1185">Reference proteome</keyword>
<protein>
    <submittedName>
        <fullName evidence="1">Uncharacterized protein</fullName>
    </submittedName>
</protein>
<proteinExistence type="predicted"/>